<dbReference type="Proteomes" id="UP000001996">
    <property type="component" value="Unassembled WGS sequence"/>
</dbReference>
<sequence length="300" mass="33968">MEKLDDIFYFQCGYMFKQNIVLCIVLQKLLLLLFVLPHLTFCSNLFDNYTWVDLDNSFTATGILNRGKQQKLNNNNNNAQGNSKPHTIYSIWSIEDLQHKHIDKLRNANNIFFIKNTNSSLQFDQQSKSWIEICKKNAKDKTFIQTLDKWIPISSCLESIHGSGAQISRVVSFHIAANMDTGVGVATNFPPIAVIANAGLNLALGVRVGISNLVTVSFSCTINTGEIAQFFIKPMYVVIPDLKTIMYKLKKGRLHKVKVESISSFRMLNAETPEHQCWVSKDVNDLQCTTQDVDKIDIDL</sequence>
<dbReference type="GeneID" id="5232278"/>
<proteinExistence type="predicted"/>
<evidence type="ECO:0000313" key="2">
    <source>
        <dbReference type="EMBL" id="EDK45120.1"/>
    </source>
</evidence>
<dbReference type="VEuPathDB" id="FungiDB:LELG_03299"/>
<name>A5E112_LODEL</name>
<dbReference type="KEGG" id="lel:PVL30_002797"/>
<keyword evidence="3" id="KW-1185">Reference proteome</keyword>
<dbReference type="OrthoDB" id="4020698at2759"/>
<gene>
    <name evidence="2" type="ORF">LELG_03299</name>
</gene>
<accession>A5E112</accession>
<feature type="transmembrane region" description="Helical" evidence="1">
    <location>
        <begin position="20"/>
        <end position="39"/>
    </location>
</feature>
<keyword evidence="1" id="KW-1133">Transmembrane helix</keyword>
<evidence type="ECO:0000313" key="3">
    <source>
        <dbReference type="Proteomes" id="UP000001996"/>
    </source>
</evidence>
<keyword evidence="1" id="KW-0812">Transmembrane</keyword>
<organism evidence="2 3">
    <name type="scientific">Lodderomyces elongisporus (strain ATCC 11503 / CBS 2605 / JCM 1781 / NBRC 1676 / NRRL YB-4239)</name>
    <name type="common">Yeast</name>
    <name type="synonym">Saccharomyces elongisporus</name>
    <dbReference type="NCBI Taxonomy" id="379508"/>
    <lineage>
        <taxon>Eukaryota</taxon>
        <taxon>Fungi</taxon>
        <taxon>Dikarya</taxon>
        <taxon>Ascomycota</taxon>
        <taxon>Saccharomycotina</taxon>
        <taxon>Pichiomycetes</taxon>
        <taxon>Debaryomycetaceae</taxon>
        <taxon>Candida/Lodderomyces clade</taxon>
        <taxon>Lodderomyces</taxon>
    </lineage>
</organism>
<dbReference type="InParanoid" id="A5E112"/>
<dbReference type="AlphaFoldDB" id="A5E112"/>
<evidence type="ECO:0000256" key="1">
    <source>
        <dbReference type="SAM" id="Phobius"/>
    </source>
</evidence>
<protein>
    <submittedName>
        <fullName evidence="2">Uncharacterized protein</fullName>
    </submittedName>
</protein>
<dbReference type="eggNOG" id="ENOG502RQC1">
    <property type="taxonomic scope" value="Eukaryota"/>
</dbReference>
<dbReference type="EMBL" id="CH981527">
    <property type="protein sequence ID" value="EDK45120.1"/>
    <property type="molecule type" value="Genomic_DNA"/>
</dbReference>
<reference evidence="2 3" key="1">
    <citation type="journal article" date="2009" name="Nature">
        <title>Evolution of pathogenicity and sexual reproduction in eight Candida genomes.</title>
        <authorList>
            <person name="Butler G."/>
            <person name="Rasmussen M.D."/>
            <person name="Lin M.F."/>
            <person name="Santos M.A."/>
            <person name="Sakthikumar S."/>
            <person name="Munro C.A."/>
            <person name="Rheinbay E."/>
            <person name="Grabherr M."/>
            <person name="Forche A."/>
            <person name="Reedy J.L."/>
            <person name="Agrafioti I."/>
            <person name="Arnaud M.B."/>
            <person name="Bates S."/>
            <person name="Brown A.J."/>
            <person name="Brunke S."/>
            <person name="Costanzo M.C."/>
            <person name="Fitzpatrick D.A."/>
            <person name="de Groot P.W."/>
            <person name="Harris D."/>
            <person name="Hoyer L.L."/>
            <person name="Hube B."/>
            <person name="Klis F.M."/>
            <person name="Kodira C."/>
            <person name="Lennard N."/>
            <person name="Logue M.E."/>
            <person name="Martin R."/>
            <person name="Neiman A.M."/>
            <person name="Nikolaou E."/>
            <person name="Quail M.A."/>
            <person name="Quinn J."/>
            <person name="Santos M.C."/>
            <person name="Schmitzberger F.F."/>
            <person name="Sherlock G."/>
            <person name="Shah P."/>
            <person name="Silverstein K.A."/>
            <person name="Skrzypek M.S."/>
            <person name="Soll D."/>
            <person name="Staggs R."/>
            <person name="Stansfield I."/>
            <person name="Stumpf M.P."/>
            <person name="Sudbery P.E."/>
            <person name="Srikantha T."/>
            <person name="Zeng Q."/>
            <person name="Berman J."/>
            <person name="Berriman M."/>
            <person name="Heitman J."/>
            <person name="Gow N.A."/>
            <person name="Lorenz M.C."/>
            <person name="Birren B.W."/>
            <person name="Kellis M."/>
            <person name="Cuomo C.A."/>
        </authorList>
    </citation>
    <scope>NUCLEOTIDE SEQUENCE [LARGE SCALE GENOMIC DNA]</scope>
    <source>
        <strain evidence="3">ATCC 11503 / BCRC 21390 / CBS 2605 / JCM 1781 / NBRC 1676 / NRRL YB-4239</strain>
    </source>
</reference>
<keyword evidence="1" id="KW-0472">Membrane</keyword>
<dbReference type="HOGENOM" id="CLU_966427_0_0_1"/>
<dbReference type="OMA" id="QMQYRPS"/>